<keyword evidence="2" id="KW-0238">DNA-binding</keyword>
<dbReference type="InterPro" id="IPR002577">
    <property type="entry name" value="HTH_HxlR"/>
</dbReference>
<dbReference type="InterPro" id="IPR036390">
    <property type="entry name" value="WH_DNA-bd_sf"/>
</dbReference>
<dbReference type="GO" id="GO:0003677">
    <property type="term" value="F:DNA binding"/>
    <property type="evidence" value="ECO:0007669"/>
    <property type="project" value="UniProtKB-KW"/>
</dbReference>
<accession>A0A6G3GI60</accession>
<evidence type="ECO:0000259" key="4">
    <source>
        <dbReference type="PROSITE" id="PS51118"/>
    </source>
</evidence>
<evidence type="ECO:0000313" key="6">
    <source>
        <dbReference type="Proteomes" id="UP000244140"/>
    </source>
</evidence>
<dbReference type="RefSeq" id="WP_002365236.1">
    <property type="nucleotide sequence ID" value="NZ_BJTH01000032.1"/>
</dbReference>
<dbReference type="InterPro" id="IPR011991">
    <property type="entry name" value="ArsR-like_HTH"/>
</dbReference>
<keyword evidence="1" id="KW-0805">Transcription regulation</keyword>
<evidence type="ECO:0000256" key="1">
    <source>
        <dbReference type="ARBA" id="ARBA00023015"/>
    </source>
</evidence>
<name>A0A6G3GI60_ENTFL</name>
<feature type="domain" description="HTH hxlR-type" evidence="4">
    <location>
        <begin position="10"/>
        <end position="108"/>
    </location>
</feature>
<proteinExistence type="predicted"/>
<dbReference type="SUPFAM" id="SSF46785">
    <property type="entry name" value="Winged helix' DNA-binding domain"/>
    <property type="match status" value="1"/>
</dbReference>
<evidence type="ECO:0000256" key="3">
    <source>
        <dbReference type="ARBA" id="ARBA00023163"/>
    </source>
</evidence>
<dbReference type="EMBL" id="PZZH01000001">
    <property type="protein sequence ID" value="PTN78897.1"/>
    <property type="molecule type" value="Genomic_DNA"/>
</dbReference>
<dbReference type="CDD" id="cd00090">
    <property type="entry name" value="HTH_ARSR"/>
    <property type="match status" value="1"/>
</dbReference>
<reference evidence="5 6" key="1">
    <citation type="submission" date="2018-04" db="EMBL/GenBank/DDBJ databases">
        <authorList>
            <person name="Van Tyne D."/>
        </authorList>
    </citation>
    <scope>NUCLEOTIDE SEQUENCE [LARGE SCALE GENOMIC DNA]</scope>
    <source>
        <strain evidence="5 6">B2535</strain>
    </source>
</reference>
<comment type="caution">
    <text evidence="5">The sequence shown here is derived from an EMBL/GenBank/DDBJ whole genome shotgun (WGS) entry which is preliminary data.</text>
</comment>
<organism evidence="5 6">
    <name type="scientific">Enterococcus faecalis</name>
    <name type="common">Streptococcus faecalis</name>
    <dbReference type="NCBI Taxonomy" id="1351"/>
    <lineage>
        <taxon>Bacteria</taxon>
        <taxon>Bacillati</taxon>
        <taxon>Bacillota</taxon>
        <taxon>Bacilli</taxon>
        <taxon>Lactobacillales</taxon>
        <taxon>Enterococcaceae</taxon>
        <taxon>Enterococcus</taxon>
    </lineage>
</organism>
<dbReference type="PANTHER" id="PTHR33204:SF37">
    <property type="entry name" value="HTH-TYPE TRANSCRIPTIONAL REGULATOR YODB"/>
    <property type="match status" value="1"/>
</dbReference>
<dbReference type="PANTHER" id="PTHR33204">
    <property type="entry name" value="TRANSCRIPTIONAL REGULATOR, MARR FAMILY"/>
    <property type="match status" value="1"/>
</dbReference>
<dbReference type="InterPro" id="IPR036388">
    <property type="entry name" value="WH-like_DNA-bd_sf"/>
</dbReference>
<protein>
    <submittedName>
        <fullName evidence="5">Transcriptional regulator</fullName>
    </submittedName>
</protein>
<gene>
    <name evidence="5" type="ORF">DAI13_14455</name>
</gene>
<sequence length="109" mass="12515">MKKNPQLPICDVETTVKLVNSKWKVLIIRDLMTGSKRNSELKRSLSGISQKVLTASLKSMIKDGLVERIDFKKNPPHVEYKLTKLGNTLLPVIESMREWGEFYKTQVNI</sequence>
<evidence type="ECO:0000256" key="2">
    <source>
        <dbReference type="ARBA" id="ARBA00023125"/>
    </source>
</evidence>
<dbReference type="AlphaFoldDB" id="A0A6G3GI60"/>
<dbReference type="Gene3D" id="1.10.10.10">
    <property type="entry name" value="Winged helix-like DNA-binding domain superfamily/Winged helix DNA-binding domain"/>
    <property type="match status" value="1"/>
</dbReference>
<keyword evidence="3" id="KW-0804">Transcription</keyword>
<evidence type="ECO:0000313" key="5">
    <source>
        <dbReference type="EMBL" id="PTN78897.1"/>
    </source>
</evidence>
<dbReference type="PROSITE" id="PS51118">
    <property type="entry name" value="HTH_HXLR"/>
    <property type="match status" value="1"/>
</dbReference>
<dbReference type="Pfam" id="PF01638">
    <property type="entry name" value="HxlR"/>
    <property type="match status" value="1"/>
</dbReference>
<dbReference type="Proteomes" id="UP000244140">
    <property type="component" value="Unassembled WGS sequence"/>
</dbReference>